<evidence type="ECO:0000313" key="6">
    <source>
        <dbReference type="EMBL" id="ANU74658.1"/>
    </source>
</evidence>
<dbReference type="InterPro" id="IPR017853">
    <property type="entry name" value="GH"/>
</dbReference>
<evidence type="ECO:0000256" key="1">
    <source>
        <dbReference type="ARBA" id="ARBA00005336"/>
    </source>
</evidence>
<dbReference type="OrthoDB" id="98455at2"/>
<accession>A0A1C7I6M3</accession>
<dbReference type="PANTHER" id="PTHR42715:SF10">
    <property type="entry name" value="BETA-GLUCOSIDASE"/>
    <property type="match status" value="1"/>
</dbReference>
<evidence type="ECO:0000259" key="5">
    <source>
        <dbReference type="SMART" id="SM01217"/>
    </source>
</evidence>
<dbReference type="InterPro" id="IPR019800">
    <property type="entry name" value="Glyco_hydro_3_AS"/>
</dbReference>
<keyword evidence="4" id="KW-0326">Glycosidase</keyword>
<dbReference type="AlphaFoldDB" id="A0A1C7I6M3"/>
<keyword evidence="3" id="KW-0119">Carbohydrate metabolism</keyword>
<feature type="domain" description="Fibronectin type III-like" evidence="5">
    <location>
        <begin position="311"/>
        <end position="387"/>
    </location>
</feature>
<evidence type="ECO:0000313" key="7">
    <source>
        <dbReference type="Proteomes" id="UP000092574"/>
    </source>
</evidence>
<comment type="similarity">
    <text evidence="1 4">Belongs to the glycosyl hydrolase 3 family.</text>
</comment>
<dbReference type="InterPro" id="IPR026891">
    <property type="entry name" value="Fn3-like"/>
</dbReference>
<dbReference type="GO" id="GO:0005975">
    <property type="term" value="P:carbohydrate metabolic process"/>
    <property type="evidence" value="ECO:0007669"/>
    <property type="project" value="InterPro"/>
</dbReference>
<dbReference type="Proteomes" id="UP000092574">
    <property type="component" value="Chromosome"/>
</dbReference>
<keyword evidence="7" id="KW-1185">Reference proteome</keyword>
<dbReference type="Pfam" id="PF01915">
    <property type="entry name" value="Glyco_hydro_3_C"/>
    <property type="match status" value="1"/>
</dbReference>
<sequence length="920" mass="101628">MDNKYVINWEKYASLARQAAAEGAVLLKNDHRALPLGEETVSVFGRIQFHYYKSGTGSGGLVNTKYVVSINDALQEEENLTVNEELAEVYRSWIAEHPFDQGSGWAQEPWSQEEMPLDEKLVREAASKSDAAVVVIGRTAGEDRDASADKGSYLLTDLEEDMLDQVCRAFKRVIVVLNVGNIIDMKWVEKYNPSAVLYTWQGGQEGGHSVADVLTGRVNPCGKLADTIARDISDYPSTENFGGETSDIYAEDIYVGYRYFETFAKDKVLYPFGFGMSYTDFRVDCSPAVHQDGETTVRVKVTNTGTFAGKEVVQVYVNPPQGKLGKPFRNLAAFAKTKCLSPGETQELVLTFTDYYISSYDDSGVTGHKSCYVLEQGRYEIFTGTDVRSAQAAGSFEAAETMVASVCTEAAGPVQKFKRMRAGEGSALAWEEVPVRRYKMQERVQKETFPDITYTGDKGYTLGEVFDGEISMEEFLAQLSEEDLCCIVRGEGMCSPKVTPGTAAAFGGVTESLQKFGIPCGCCADGPSGIRMDCGTPAFSMPNGTCLACTFDTELSEKLYEMEGAELRKNRIDTLLGPGINIHRNPLNGRNFEYFSEDPYLTGVMASAQLKGMSQYGVTGTIKHFAANNQEYHRRLLDSVMSERALREIYLRGFEIAVKEGNAYSVMTTYGAINGLWTAGNYDLLTTILRKEWHFDGMVMTDWWADLNDEGGPASTDNLAAMVRSQNDVYMVTKDSLTNRDNLMESLKKGVLKRGALLRCAGNICRMLIKSPVMERTLGRMSEEEQLAGEVMAGEDKVDFHITYHKVDGSLTLDGTHIDTSKGKSVVYGILLDTFGSYTVRLKVKAEGGKLAQIPVSVFANGHLEGTVTINGTNGEWIEIEKTIGPLFGPHNYVRLYFAQGGMEIQTVTIQLQEEMDRGF</sequence>
<dbReference type="Gene3D" id="3.20.20.300">
    <property type="entry name" value="Glycoside hydrolase, family 3, N-terminal domain"/>
    <property type="match status" value="1"/>
</dbReference>
<dbReference type="SMART" id="SM01217">
    <property type="entry name" value="Fn3_like"/>
    <property type="match status" value="1"/>
</dbReference>
<proteinExistence type="inferred from homology"/>
<dbReference type="KEGG" id="byl:A4V09_02100"/>
<dbReference type="SUPFAM" id="SSF51445">
    <property type="entry name" value="(Trans)glycosidases"/>
    <property type="match status" value="1"/>
</dbReference>
<protein>
    <submittedName>
        <fullName evidence="6">Beta-glucosidase</fullName>
    </submittedName>
</protein>
<dbReference type="Gene3D" id="3.40.50.1700">
    <property type="entry name" value="Glycoside hydrolase family 3 C-terminal domain"/>
    <property type="match status" value="1"/>
</dbReference>
<organism evidence="6 7">
    <name type="scientific">Blautia pseudococcoides</name>
    <dbReference type="NCBI Taxonomy" id="1796616"/>
    <lineage>
        <taxon>Bacteria</taxon>
        <taxon>Bacillati</taxon>
        <taxon>Bacillota</taxon>
        <taxon>Clostridia</taxon>
        <taxon>Lachnospirales</taxon>
        <taxon>Lachnospiraceae</taxon>
        <taxon>Blautia</taxon>
    </lineage>
</organism>
<dbReference type="InterPro" id="IPR002772">
    <property type="entry name" value="Glyco_hydro_3_C"/>
</dbReference>
<dbReference type="InterPro" id="IPR050288">
    <property type="entry name" value="Cellulose_deg_GH3"/>
</dbReference>
<dbReference type="Pfam" id="PF14310">
    <property type="entry name" value="Fn3-like"/>
    <property type="match status" value="1"/>
</dbReference>
<dbReference type="InterPro" id="IPR036881">
    <property type="entry name" value="Glyco_hydro_3_C_sf"/>
</dbReference>
<dbReference type="PANTHER" id="PTHR42715">
    <property type="entry name" value="BETA-GLUCOSIDASE"/>
    <property type="match status" value="1"/>
</dbReference>
<dbReference type="PROSITE" id="PS00775">
    <property type="entry name" value="GLYCOSYL_HYDROL_F3"/>
    <property type="match status" value="1"/>
</dbReference>
<name>A0A1C7I6M3_9FIRM</name>
<gene>
    <name evidence="6" type="ORF">A4V09_02100</name>
</gene>
<dbReference type="PRINTS" id="PR00133">
    <property type="entry name" value="GLHYDRLASE3"/>
</dbReference>
<dbReference type="Gene3D" id="2.60.40.10">
    <property type="entry name" value="Immunoglobulins"/>
    <property type="match status" value="1"/>
</dbReference>
<dbReference type="InterPro" id="IPR001764">
    <property type="entry name" value="Glyco_hydro_3_N"/>
</dbReference>
<evidence type="ECO:0000256" key="4">
    <source>
        <dbReference type="RuleBase" id="RU361161"/>
    </source>
</evidence>
<evidence type="ECO:0000256" key="2">
    <source>
        <dbReference type="ARBA" id="ARBA00022801"/>
    </source>
</evidence>
<keyword evidence="2 4" id="KW-0378">Hydrolase</keyword>
<dbReference type="InterPro" id="IPR013783">
    <property type="entry name" value="Ig-like_fold"/>
</dbReference>
<dbReference type="InterPro" id="IPR036962">
    <property type="entry name" value="Glyco_hydro_3_N_sf"/>
</dbReference>
<dbReference type="Pfam" id="PF00933">
    <property type="entry name" value="Glyco_hydro_3"/>
    <property type="match status" value="1"/>
</dbReference>
<dbReference type="RefSeq" id="WP_065540887.1">
    <property type="nucleotide sequence ID" value="NZ_CP015405.2"/>
</dbReference>
<reference evidence="6" key="1">
    <citation type="submission" date="2017-04" db="EMBL/GenBank/DDBJ databases">
        <title>Complete Genome Sequences of Twelve Strains of a Stable Defined Moderately Diverse Mouse Microbiota 2 (sDMDMm2).</title>
        <authorList>
            <person name="Uchimura Y."/>
            <person name="Wyss M."/>
            <person name="Brugiroux S."/>
            <person name="Limenitakis J.P."/>
            <person name="Stecher B."/>
            <person name="McCoy K.D."/>
            <person name="Macpherson A.J."/>
        </authorList>
    </citation>
    <scope>NUCLEOTIDE SEQUENCE</scope>
    <source>
        <strain evidence="6">YL58</strain>
    </source>
</reference>
<dbReference type="SUPFAM" id="SSF52279">
    <property type="entry name" value="Beta-D-glucan exohydrolase, C-terminal domain"/>
    <property type="match status" value="1"/>
</dbReference>
<dbReference type="GO" id="GO:0004553">
    <property type="term" value="F:hydrolase activity, hydrolyzing O-glycosyl compounds"/>
    <property type="evidence" value="ECO:0007669"/>
    <property type="project" value="InterPro"/>
</dbReference>
<evidence type="ECO:0000256" key="3">
    <source>
        <dbReference type="ARBA" id="ARBA00023277"/>
    </source>
</evidence>
<dbReference type="STRING" id="1796616.A4V09_02100"/>
<dbReference type="EMBL" id="CP015405">
    <property type="protein sequence ID" value="ANU74658.1"/>
    <property type="molecule type" value="Genomic_DNA"/>
</dbReference>